<feature type="compositionally biased region" description="Polar residues" evidence="1">
    <location>
        <begin position="148"/>
        <end position="169"/>
    </location>
</feature>
<feature type="region of interest" description="Disordered" evidence="1">
    <location>
        <begin position="308"/>
        <end position="332"/>
    </location>
</feature>
<dbReference type="AlphaFoldDB" id="A9USH4"/>
<dbReference type="RefSeq" id="XP_001743068.1">
    <property type="nucleotide sequence ID" value="XM_001743016.1"/>
</dbReference>
<dbReference type="GeneID" id="5888756"/>
<evidence type="ECO:0000256" key="1">
    <source>
        <dbReference type="SAM" id="MobiDB-lite"/>
    </source>
</evidence>
<feature type="compositionally biased region" description="Polar residues" evidence="1">
    <location>
        <begin position="118"/>
        <end position="132"/>
    </location>
</feature>
<dbReference type="KEGG" id="mbr:MONBRDRAFT_35902"/>
<name>A9USH4_MONBE</name>
<dbReference type="EMBL" id="CH991544">
    <property type="protein sequence ID" value="EDQ91782.1"/>
    <property type="molecule type" value="Genomic_DNA"/>
</dbReference>
<evidence type="ECO:0000313" key="2">
    <source>
        <dbReference type="EMBL" id="EDQ91782.1"/>
    </source>
</evidence>
<feature type="region of interest" description="Disordered" evidence="1">
    <location>
        <begin position="118"/>
        <end position="224"/>
    </location>
</feature>
<proteinExistence type="predicted"/>
<dbReference type="InParanoid" id="A9USH4"/>
<feature type="region of interest" description="Disordered" evidence="1">
    <location>
        <begin position="1"/>
        <end position="31"/>
    </location>
</feature>
<accession>A9USH4</accession>
<keyword evidence="3" id="KW-1185">Reference proteome</keyword>
<organism evidence="2 3">
    <name type="scientific">Monosiga brevicollis</name>
    <name type="common">Choanoflagellate</name>
    <dbReference type="NCBI Taxonomy" id="81824"/>
    <lineage>
        <taxon>Eukaryota</taxon>
        <taxon>Choanoflagellata</taxon>
        <taxon>Craspedida</taxon>
        <taxon>Salpingoecidae</taxon>
        <taxon>Monosiga</taxon>
    </lineage>
</organism>
<gene>
    <name evidence="2" type="ORF">MONBRDRAFT_35902</name>
</gene>
<sequence>MVMVMAAQEQQKHGGCTTTTRSGSSGPNVSEHDSVVVNVVGKCDGSGSGGAGWSSKVAFLGQIGLASSCMHQGHLDIKEEEEEEGAGPEHAILGRMYGFRLFLLDRARQEAQVALALHQTQQTPLNTSQSDPESMHEPTRHAAFSQFREAQQTPEADQEQGSGSPQVERQTSSEQTSSEQPPAQLQRSLSPPQALSRTRPVVPTAPLSPPTQSRDVNTAGAHAPHQAKSVFSLSYLFQNAEHHAMPSKPGLPVPLTCLTSHAEFAAYLDRAPTLRHLVTQWSPPNDAETAQVLDSRALEEPAPTMHTLQRHASAPTPTNPPHDENSTTRIGLPPPLYASSRMCPRPPTCTHRIPCHSSTPPIGLPSAHKLTRTFRARHQVLPRQLKSCTSRLRMPRNIIKWLPCATICTEAILHMRKALSMLYRAVKLRRAQEAALRRAVQLAPNDTIFLSSVMIPGLLDLCLSVLPFDAEEYYADLLFVTQQLTRRRFFAQALPLVLKLRAHATSDRAIVWVEHVKCLCALGLRSETAKSLLQAAQQNWKLSAEKLSANSGAWHAIDNANGPSCGRIHLKQGNSPCFRLRCSSNYGYELHSSVPGKLVQQHWKAGRKDEVVAVGLPMCKYYVKHVMMGLSSTLNGFALFTPLIDSDLVWPVHLVFRTVEALLELERGLEGAAILMRLLTAMGPEQTVAVRARFLYIIALAQSGRISLALRESMALLNQHHDLPRLWTMHMGLLHSAIGPVGTALPAYERAREAASEVATRLPALDKKMLDGTAVDTLRVTASYDHPCDALFVRDRSLCRQVAKMTDATTPAPADLTQLRGEVTFNMARTLANADAVPQARQVVRNEIVW</sequence>
<feature type="compositionally biased region" description="Polar residues" evidence="1">
    <location>
        <begin position="181"/>
        <end position="196"/>
    </location>
</feature>
<feature type="compositionally biased region" description="Low complexity" evidence="1">
    <location>
        <begin position="170"/>
        <end position="180"/>
    </location>
</feature>
<dbReference type="Proteomes" id="UP000001357">
    <property type="component" value="Unassembled WGS sequence"/>
</dbReference>
<protein>
    <submittedName>
        <fullName evidence="2">Uncharacterized protein</fullName>
    </submittedName>
</protein>
<evidence type="ECO:0000313" key="3">
    <source>
        <dbReference type="Proteomes" id="UP000001357"/>
    </source>
</evidence>
<reference evidence="2 3" key="1">
    <citation type="journal article" date="2008" name="Nature">
        <title>The genome of the choanoflagellate Monosiga brevicollis and the origin of metazoans.</title>
        <authorList>
            <consortium name="JGI Sequencing"/>
            <person name="King N."/>
            <person name="Westbrook M.J."/>
            <person name="Young S.L."/>
            <person name="Kuo A."/>
            <person name="Abedin M."/>
            <person name="Chapman J."/>
            <person name="Fairclough S."/>
            <person name="Hellsten U."/>
            <person name="Isogai Y."/>
            <person name="Letunic I."/>
            <person name="Marr M."/>
            <person name="Pincus D."/>
            <person name="Putnam N."/>
            <person name="Rokas A."/>
            <person name="Wright K.J."/>
            <person name="Zuzow R."/>
            <person name="Dirks W."/>
            <person name="Good M."/>
            <person name="Goodstein D."/>
            <person name="Lemons D."/>
            <person name="Li W."/>
            <person name="Lyons J.B."/>
            <person name="Morris A."/>
            <person name="Nichols S."/>
            <person name="Richter D.J."/>
            <person name="Salamov A."/>
            <person name="Bork P."/>
            <person name="Lim W.A."/>
            <person name="Manning G."/>
            <person name="Miller W.T."/>
            <person name="McGinnis W."/>
            <person name="Shapiro H."/>
            <person name="Tjian R."/>
            <person name="Grigoriev I.V."/>
            <person name="Rokhsar D."/>
        </authorList>
    </citation>
    <scope>NUCLEOTIDE SEQUENCE [LARGE SCALE GENOMIC DNA]</scope>
    <source>
        <strain evidence="3">MX1 / ATCC 50154</strain>
    </source>
</reference>
<feature type="compositionally biased region" description="Low complexity" evidence="1">
    <location>
        <begin position="14"/>
        <end position="26"/>
    </location>
</feature>